<evidence type="ECO:0008006" key="3">
    <source>
        <dbReference type="Google" id="ProtNLM"/>
    </source>
</evidence>
<feature type="transmembrane region" description="Helical" evidence="1">
    <location>
        <begin position="324"/>
        <end position="340"/>
    </location>
</feature>
<proteinExistence type="predicted"/>
<gene>
    <name evidence="2" type="ORF">ABS642_06085</name>
</gene>
<feature type="transmembrane region" description="Helical" evidence="1">
    <location>
        <begin position="347"/>
        <end position="366"/>
    </location>
</feature>
<keyword evidence="1" id="KW-0472">Membrane</keyword>
<accession>A0AAU7VZ13</accession>
<feature type="transmembrane region" description="Helical" evidence="1">
    <location>
        <begin position="378"/>
        <end position="400"/>
    </location>
</feature>
<sequence length="412" mass="43483">MSRIRTTRVVVLWCAFVVVHLVTAAAGWVYPSQPMGDVVLVYEPWASSALGGGAIVGVTETWVYPQLALVPMLLAKALAVPLVPLLGVSGAYLVAWAVLVTALDAVAFGVLIGRAPSRPRRVAAWFWCGAILLLGPIAMYRIDAVTLPLAVVGGLWLASRPVVAAALLTAGAWIKIWPGALLLAALVAVRARFRMLLAAAAVTAGVIVVLLLLGADTELFGFLTEQTGRGLQIEAVAATPFLWLAVSGAARIEYSFEILTFQIVAPAADAVTAVLTPLMALAAVAVTAIGAVKAVRGASFPRLFPPLALSLVAVLIVTNKVGSPQFQTWLIAPVVLWIVFDGIRARVPALLVLTLCALTCLVYPLSYDALLRAELLPVLVLTLRNVLLLVLLAVGIRALVRVPAHHPSKTRE</sequence>
<dbReference type="EMBL" id="CP158357">
    <property type="protein sequence ID" value="XBX79651.1"/>
    <property type="molecule type" value="Genomic_DNA"/>
</dbReference>
<feature type="transmembrane region" description="Helical" evidence="1">
    <location>
        <begin position="270"/>
        <end position="292"/>
    </location>
</feature>
<feature type="transmembrane region" description="Helical" evidence="1">
    <location>
        <begin position="162"/>
        <end position="189"/>
    </location>
</feature>
<protein>
    <recommendedName>
        <fullName evidence="3">DUF2029 domain-containing protein</fullName>
    </recommendedName>
</protein>
<evidence type="ECO:0000313" key="2">
    <source>
        <dbReference type="EMBL" id="XBX79651.1"/>
    </source>
</evidence>
<dbReference type="AlphaFoldDB" id="A0AAU7VZ13"/>
<feature type="transmembrane region" description="Helical" evidence="1">
    <location>
        <begin position="93"/>
        <end position="112"/>
    </location>
</feature>
<organism evidence="2">
    <name type="scientific">Microbacterium sp. A8/3-1</name>
    <dbReference type="NCBI Taxonomy" id="3160749"/>
    <lineage>
        <taxon>Bacteria</taxon>
        <taxon>Bacillati</taxon>
        <taxon>Actinomycetota</taxon>
        <taxon>Actinomycetes</taxon>
        <taxon>Micrococcales</taxon>
        <taxon>Microbacteriaceae</taxon>
        <taxon>Microbacterium</taxon>
    </lineage>
</organism>
<feature type="transmembrane region" description="Helical" evidence="1">
    <location>
        <begin position="124"/>
        <end position="142"/>
    </location>
</feature>
<dbReference type="RefSeq" id="WP_350352624.1">
    <property type="nucleotide sequence ID" value="NZ_CP158357.1"/>
</dbReference>
<reference evidence="2" key="1">
    <citation type="submission" date="2024-06" db="EMBL/GenBank/DDBJ databases">
        <title>Draft genome sequence of Microbacterium sp. strain A8/3-1, isolated from Oxytropis tragacanthoides Fisch. ex DC. Root nodules in the Altai region of Russia.</title>
        <authorList>
            <person name="Sazanova A."/>
            <person name="Guro P."/>
            <person name="Kuznetsova I."/>
            <person name="Belimov A."/>
            <person name="Safronova V."/>
        </authorList>
    </citation>
    <scope>NUCLEOTIDE SEQUENCE</scope>
    <source>
        <strain evidence="2">A8/3-1</strain>
    </source>
</reference>
<feature type="transmembrane region" description="Helical" evidence="1">
    <location>
        <begin position="196"/>
        <end position="215"/>
    </location>
</feature>
<keyword evidence="1" id="KW-0812">Transmembrane</keyword>
<evidence type="ECO:0000256" key="1">
    <source>
        <dbReference type="SAM" id="Phobius"/>
    </source>
</evidence>
<name>A0AAU7VZ13_9MICO</name>
<feature type="transmembrane region" description="Helical" evidence="1">
    <location>
        <begin position="299"/>
        <end position="318"/>
    </location>
</feature>
<keyword evidence="1" id="KW-1133">Transmembrane helix</keyword>